<accession>A0AAW2RNX2</accession>
<organism evidence="8">
    <name type="scientific">Sesamum angustifolium</name>
    <dbReference type="NCBI Taxonomy" id="2727405"/>
    <lineage>
        <taxon>Eukaryota</taxon>
        <taxon>Viridiplantae</taxon>
        <taxon>Streptophyta</taxon>
        <taxon>Embryophyta</taxon>
        <taxon>Tracheophyta</taxon>
        <taxon>Spermatophyta</taxon>
        <taxon>Magnoliopsida</taxon>
        <taxon>eudicotyledons</taxon>
        <taxon>Gunneridae</taxon>
        <taxon>Pentapetalae</taxon>
        <taxon>asterids</taxon>
        <taxon>lamiids</taxon>
        <taxon>Lamiales</taxon>
        <taxon>Pedaliaceae</taxon>
        <taxon>Sesamum</taxon>
    </lineage>
</organism>
<dbReference type="GO" id="GO:0003677">
    <property type="term" value="F:DNA binding"/>
    <property type="evidence" value="ECO:0007669"/>
    <property type="project" value="UniProtKB-KW"/>
</dbReference>
<comment type="subcellular location">
    <subcellularLocation>
        <location evidence="1">Nucleus</location>
    </subcellularLocation>
</comment>
<dbReference type="PROSITE" id="PS50888">
    <property type="entry name" value="BHLH"/>
    <property type="match status" value="1"/>
</dbReference>
<dbReference type="Gene3D" id="4.10.280.10">
    <property type="entry name" value="Helix-loop-helix DNA-binding domain"/>
    <property type="match status" value="1"/>
</dbReference>
<dbReference type="EMBL" id="JACGWK010000001">
    <property type="protein sequence ID" value="KAL0381668.1"/>
    <property type="molecule type" value="Genomic_DNA"/>
</dbReference>
<dbReference type="InterPro" id="IPR045865">
    <property type="entry name" value="ACT-like_dom_sf"/>
</dbReference>
<evidence type="ECO:0000256" key="4">
    <source>
        <dbReference type="ARBA" id="ARBA00023163"/>
    </source>
</evidence>
<reference evidence="8" key="2">
    <citation type="journal article" date="2024" name="Plant">
        <title>Genomic evolution and insights into agronomic trait innovations of Sesamum species.</title>
        <authorList>
            <person name="Miao H."/>
            <person name="Wang L."/>
            <person name="Qu L."/>
            <person name="Liu H."/>
            <person name="Sun Y."/>
            <person name="Le M."/>
            <person name="Wang Q."/>
            <person name="Wei S."/>
            <person name="Zheng Y."/>
            <person name="Lin W."/>
            <person name="Duan Y."/>
            <person name="Cao H."/>
            <person name="Xiong S."/>
            <person name="Wang X."/>
            <person name="Wei L."/>
            <person name="Li C."/>
            <person name="Ma Q."/>
            <person name="Ju M."/>
            <person name="Zhao R."/>
            <person name="Li G."/>
            <person name="Mu C."/>
            <person name="Tian Q."/>
            <person name="Mei H."/>
            <person name="Zhang T."/>
            <person name="Gao T."/>
            <person name="Zhang H."/>
        </authorList>
    </citation>
    <scope>NUCLEOTIDE SEQUENCE</scope>
    <source>
        <strain evidence="8">G01</strain>
    </source>
</reference>
<evidence type="ECO:0000256" key="1">
    <source>
        <dbReference type="ARBA" id="ARBA00004123"/>
    </source>
</evidence>
<sequence length="254" mass="27293">MFPIPSSLCEVGRGGSCSDSYNNTINHGEGGVVVNMNMSSSATDNAENRKVQSTRTMADHDAKAAAATNSHKEAERRRRKRINAHIATLKSILPNLIKTDKASLLGETVRRVRELKKAAAEMAATAEETGGGDSTSKTMLPSETDEVKVWQCDNSGLMKATVCCEDRPEMVVELIRALKAVEAKVVRAEMSTVGGRTRTVLWVRLGVGGESDVGLGLGTLRRALKMVVDKPASMGPGSKRARCYREHCFAVSGS</sequence>
<feature type="domain" description="BHLH" evidence="7">
    <location>
        <begin position="66"/>
        <end position="115"/>
    </location>
</feature>
<evidence type="ECO:0000256" key="3">
    <source>
        <dbReference type="ARBA" id="ARBA00023125"/>
    </source>
</evidence>
<keyword evidence="5" id="KW-0539">Nucleus</keyword>
<feature type="region of interest" description="Disordered" evidence="6">
    <location>
        <begin position="123"/>
        <end position="142"/>
    </location>
</feature>
<name>A0AAW2RNX2_9LAMI</name>
<dbReference type="InterPro" id="IPR036638">
    <property type="entry name" value="HLH_DNA-bd_sf"/>
</dbReference>
<dbReference type="SUPFAM" id="SSF47459">
    <property type="entry name" value="HLH, helix-loop-helix DNA-binding domain"/>
    <property type="match status" value="1"/>
</dbReference>
<dbReference type="AlphaFoldDB" id="A0AAW2RNX2"/>
<comment type="caution">
    <text evidence="8">The sequence shown here is derived from an EMBL/GenBank/DDBJ whole genome shotgun (WGS) entry which is preliminary data.</text>
</comment>
<evidence type="ECO:0000256" key="2">
    <source>
        <dbReference type="ARBA" id="ARBA00023015"/>
    </source>
</evidence>
<dbReference type="Pfam" id="PF00010">
    <property type="entry name" value="HLH"/>
    <property type="match status" value="1"/>
</dbReference>
<evidence type="ECO:0000256" key="5">
    <source>
        <dbReference type="ARBA" id="ARBA00023242"/>
    </source>
</evidence>
<evidence type="ECO:0000259" key="7">
    <source>
        <dbReference type="PROSITE" id="PS50888"/>
    </source>
</evidence>
<dbReference type="GO" id="GO:0046983">
    <property type="term" value="F:protein dimerization activity"/>
    <property type="evidence" value="ECO:0007669"/>
    <property type="project" value="InterPro"/>
</dbReference>
<evidence type="ECO:0000313" key="8">
    <source>
        <dbReference type="EMBL" id="KAL0381668.1"/>
    </source>
</evidence>
<dbReference type="PANTHER" id="PTHR45844:SF16">
    <property type="entry name" value="TRANSCRIPTION FACTOR BHLH30-LIKE"/>
    <property type="match status" value="1"/>
</dbReference>
<proteinExistence type="predicted"/>
<dbReference type="GO" id="GO:0003700">
    <property type="term" value="F:DNA-binding transcription factor activity"/>
    <property type="evidence" value="ECO:0007669"/>
    <property type="project" value="InterPro"/>
</dbReference>
<dbReference type="PANTHER" id="PTHR45844">
    <property type="entry name" value="TRANSCRIPTION FACTOR BHLH30"/>
    <property type="match status" value="1"/>
</dbReference>
<keyword evidence="2" id="KW-0805">Transcription regulation</keyword>
<keyword evidence="3" id="KW-0238">DNA-binding</keyword>
<dbReference type="GO" id="GO:0005634">
    <property type="term" value="C:nucleus"/>
    <property type="evidence" value="ECO:0007669"/>
    <property type="project" value="UniProtKB-SubCell"/>
</dbReference>
<dbReference type="InterPro" id="IPR011598">
    <property type="entry name" value="bHLH_dom"/>
</dbReference>
<keyword evidence="4" id="KW-0804">Transcription</keyword>
<dbReference type="SMART" id="SM00353">
    <property type="entry name" value="HLH"/>
    <property type="match status" value="1"/>
</dbReference>
<evidence type="ECO:0000256" key="6">
    <source>
        <dbReference type="SAM" id="MobiDB-lite"/>
    </source>
</evidence>
<gene>
    <name evidence="8" type="ORF">Sangu_0231100</name>
</gene>
<protein>
    <submittedName>
        <fullName evidence="8">Transcription factor</fullName>
    </submittedName>
</protein>
<dbReference type="InterPro" id="IPR045847">
    <property type="entry name" value="AIG1-like"/>
</dbReference>
<reference evidence="8" key="1">
    <citation type="submission" date="2020-06" db="EMBL/GenBank/DDBJ databases">
        <authorList>
            <person name="Li T."/>
            <person name="Hu X."/>
            <person name="Zhang T."/>
            <person name="Song X."/>
            <person name="Zhang H."/>
            <person name="Dai N."/>
            <person name="Sheng W."/>
            <person name="Hou X."/>
            <person name="Wei L."/>
        </authorList>
    </citation>
    <scope>NUCLEOTIDE SEQUENCE</scope>
    <source>
        <strain evidence="8">G01</strain>
        <tissue evidence="8">Leaf</tissue>
    </source>
</reference>
<dbReference type="SUPFAM" id="SSF55021">
    <property type="entry name" value="ACT-like"/>
    <property type="match status" value="1"/>
</dbReference>